<comment type="caution">
    <text evidence="10">The sequence shown here is derived from an EMBL/GenBank/DDBJ whole genome shotgun (WGS) entry which is preliminary data.</text>
</comment>
<feature type="binding site" evidence="7">
    <location>
        <position position="64"/>
    </location>
    <ligand>
        <name>tRNA</name>
        <dbReference type="ChEBI" id="CHEBI:17843"/>
    </ligand>
</feature>
<dbReference type="PANTHER" id="PTHR17224">
    <property type="entry name" value="PEPTIDYL-TRNA HYDROLASE"/>
    <property type="match status" value="1"/>
</dbReference>
<feature type="active site" description="Proton acceptor" evidence="7">
    <location>
        <position position="19"/>
    </location>
</feature>
<sequence>MHLIVGLGNPGSKYQGNRHNIGFMAVDEIVRRHGFSPWRKRFQGETSEGLMGGDKVLLLKPQTYMNESGRAVGEAMRFFDIDPSQVIVLYDELDLEPGKLRVKLGGGAAGHNGIRSMIAHCGPHFVRVRMGIGHPGHKELVHGYVLSDFAKADRSWLEPLLTATADNMPLLVKGEEGSFQNKVHLALNPAPEKPAKKAEN</sequence>
<comment type="subunit">
    <text evidence="7">Monomer.</text>
</comment>
<dbReference type="EC" id="3.1.1.29" evidence="1 7"/>
<dbReference type="PROSITE" id="PS01195">
    <property type="entry name" value="PEPT_TRNA_HYDROL_1"/>
    <property type="match status" value="1"/>
</dbReference>
<evidence type="ECO:0000256" key="7">
    <source>
        <dbReference type="HAMAP-Rule" id="MF_00083"/>
    </source>
</evidence>
<gene>
    <name evidence="7" type="primary">pth</name>
    <name evidence="10" type="ORF">DK847_00875</name>
</gene>
<feature type="site" description="Discriminates between blocked and unblocked aminoacyl-tRNA" evidence="7">
    <location>
        <position position="9"/>
    </location>
</feature>
<reference evidence="11" key="1">
    <citation type="submission" date="2018-06" db="EMBL/GenBank/DDBJ databases">
        <title>Aestuariibacter litoralis strain KCTC 52945T.</title>
        <authorList>
            <person name="Li X."/>
            <person name="Salam N."/>
            <person name="Li J.-L."/>
            <person name="Chen Y.-M."/>
            <person name="Yang Z.-W."/>
            <person name="Zhang L.-Y."/>
            <person name="Han M.-X."/>
            <person name="Xiao M."/>
            <person name="Li W.-J."/>
        </authorList>
    </citation>
    <scope>NUCLEOTIDE SEQUENCE [LARGE SCALE GENOMIC DNA]</scope>
    <source>
        <strain evidence="11">KCTC 52945</strain>
    </source>
</reference>
<dbReference type="Pfam" id="PF01195">
    <property type="entry name" value="Pept_tRNA_hydro"/>
    <property type="match status" value="1"/>
</dbReference>
<dbReference type="PROSITE" id="PS01196">
    <property type="entry name" value="PEPT_TRNA_HYDROL_2"/>
    <property type="match status" value="1"/>
</dbReference>
<evidence type="ECO:0000256" key="4">
    <source>
        <dbReference type="ARBA" id="ARBA00022884"/>
    </source>
</evidence>
<evidence type="ECO:0000256" key="6">
    <source>
        <dbReference type="ARBA" id="ARBA00050038"/>
    </source>
</evidence>
<name>A0A2W2ASU9_9HYPH</name>
<dbReference type="GO" id="GO:0072344">
    <property type="term" value="P:rescue of stalled ribosome"/>
    <property type="evidence" value="ECO:0007669"/>
    <property type="project" value="UniProtKB-UniRule"/>
</dbReference>
<dbReference type="InterPro" id="IPR018171">
    <property type="entry name" value="Pept_tRNA_hydro_CS"/>
</dbReference>
<dbReference type="InterPro" id="IPR001328">
    <property type="entry name" value="Pept_tRNA_hydro"/>
</dbReference>
<comment type="similarity">
    <text evidence="5 7 9">Belongs to the PTH family.</text>
</comment>
<evidence type="ECO:0000256" key="8">
    <source>
        <dbReference type="RuleBase" id="RU000673"/>
    </source>
</evidence>
<evidence type="ECO:0000256" key="3">
    <source>
        <dbReference type="ARBA" id="ARBA00022801"/>
    </source>
</evidence>
<keyword evidence="7" id="KW-0963">Cytoplasm</keyword>
<evidence type="ECO:0000256" key="2">
    <source>
        <dbReference type="ARBA" id="ARBA00022555"/>
    </source>
</evidence>
<dbReference type="GO" id="GO:0004045">
    <property type="term" value="F:peptidyl-tRNA hydrolase activity"/>
    <property type="evidence" value="ECO:0007669"/>
    <property type="project" value="UniProtKB-UniRule"/>
</dbReference>
<dbReference type="RefSeq" id="WP_111195732.1">
    <property type="nucleotide sequence ID" value="NZ_QKVK01000001.1"/>
</dbReference>
<evidence type="ECO:0000256" key="9">
    <source>
        <dbReference type="RuleBase" id="RU004320"/>
    </source>
</evidence>
<dbReference type="GO" id="GO:0005737">
    <property type="term" value="C:cytoplasm"/>
    <property type="evidence" value="ECO:0007669"/>
    <property type="project" value="UniProtKB-SubCell"/>
</dbReference>
<evidence type="ECO:0000313" key="10">
    <source>
        <dbReference type="EMBL" id="PZF78405.1"/>
    </source>
</evidence>
<dbReference type="EMBL" id="QKVK01000001">
    <property type="protein sequence ID" value="PZF78405.1"/>
    <property type="molecule type" value="Genomic_DNA"/>
</dbReference>
<dbReference type="GO" id="GO:0006515">
    <property type="term" value="P:protein quality control for misfolded or incompletely synthesized proteins"/>
    <property type="evidence" value="ECO:0007669"/>
    <property type="project" value="UniProtKB-UniRule"/>
</dbReference>
<dbReference type="PANTHER" id="PTHR17224:SF1">
    <property type="entry name" value="PEPTIDYL-TRNA HYDROLASE"/>
    <property type="match status" value="1"/>
</dbReference>
<comment type="function">
    <text evidence="7">Hydrolyzes ribosome-free peptidyl-tRNAs (with 1 or more amino acids incorporated), which drop off the ribosome during protein synthesis, or as a result of ribosome stalling.</text>
</comment>
<proteinExistence type="inferred from homology"/>
<feature type="binding site" evidence="7">
    <location>
        <position position="66"/>
    </location>
    <ligand>
        <name>tRNA</name>
        <dbReference type="ChEBI" id="CHEBI:17843"/>
    </ligand>
</feature>
<accession>A0A2W2ASU9</accession>
<dbReference type="GO" id="GO:0000049">
    <property type="term" value="F:tRNA binding"/>
    <property type="evidence" value="ECO:0007669"/>
    <property type="project" value="UniProtKB-UniRule"/>
</dbReference>
<evidence type="ECO:0000256" key="1">
    <source>
        <dbReference type="ARBA" id="ARBA00013260"/>
    </source>
</evidence>
<keyword evidence="3 7" id="KW-0378">Hydrolase</keyword>
<protein>
    <recommendedName>
        <fullName evidence="6 7">Peptidyl-tRNA hydrolase</fullName>
        <shortName evidence="7">Pth</shortName>
        <ecNumber evidence="1 7">3.1.1.29</ecNumber>
    </recommendedName>
</protein>
<dbReference type="CDD" id="cd00462">
    <property type="entry name" value="PTH"/>
    <property type="match status" value="1"/>
</dbReference>
<feature type="site" description="Stabilizes the basic form of H active site to accept a proton" evidence="7">
    <location>
        <position position="91"/>
    </location>
</feature>
<comment type="catalytic activity">
    <reaction evidence="7 8">
        <text>an N-acyl-L-alpha-aminoacyl-tRNA + H2O = an N-acyl-L-amino acid + a tRNA + H(+)</text>
        <dbReference type="Rhea" id="RHEA:54448"/>
        <dbReference type="Rhea" id="RHEA-COMP:10123"/>
        <dbReference type="Rhea" id="RHEA-COMP:13883"/>
        <dbReference type="ChEBI" id="CHEBI:15377"/>
        <dbReference type="ChEBI" id="CHEBI:15378"/>
        <dbReference type="ChEBI" id="CHEBI:59874"/>
        <dbReference type="ChEBI" id="CHEBI:78442"/>
        <dbReference type="ChEBI" id="CHEBI:138191"/>
        <dbReference type="EC" id="3.1.1.29"/>
    </reaction>
</comment>
<keyword evidence="4 7" id="KW-0694">RNA-binding</keyword>
<dbReference type="HAMAP" id="MF_00083">
    <property type="entry name" value="Pept_tRNA_hydro_bact"/>
    <property type="match status" value="1"/>
</dbReference>
<dbReference type="AlphaFoldDB" id="A0A2W2ASU9"/>
<dbReference type="NCBIfam" id="TIGR00447">
    <property type="entry name" value="pth"/>
    <property type="match status" value="1"/>
</dbReference>
<dbReference type="FunFam" id="3.40.50.1470:FF:000001">
    <property type="entry name" value="Peptidyl-tRNA hydrolase"/>
    <property type="match status" value="1"/>
</dbReference>
<keyword evidence="11" id="KW-1185">Reference proteome</keyword>
<evidence type="ECO:0000256" key="5">
    <source>
        <dbReference type="ARBA" id="ARBA00038063"/>
    </source>
</evidence>
<dbReference type="InterPro" id="IPR036416">
    <property type="entry name" value="Pept_tRNA_hydro_sf"/>
</dbReference>
<evidence type="ECO:0000313" key="11">
    <source>
        <dbReference type="Proteomes" id="UP000248795"/>
    </source>
</evidence>
<dbReference type="SUPFAM" id="SSF53178">
    <property type="entry name" value="Peptidyl-tRNA hydrolase-like"/>
    <property type="match status" value="1"/>
</dbReference>
<comment type="subcellular location">
    <subcellularLocation>
        <location evidence="7">Cytoplasm</location>
    </subcellularLocation>
</comment>
<keyword evidence="2 7" id="KW-0820">tRNA-binding</keyword>
<feature type="binding site" evidence="7">
    <location>
        <position position="14"/>
    </location>
    <ligand>
        <name>tRNA</name>
        <dbReference type="ChEBI" id="CHEBI:17843"/>
    </ligand>
</feature>
<feature type="binding site" evidence="7">
    <location>
        <position position="112"/>
    </location>
    <ligand>
        <name>tRNA</name>
        <dbReference type="ChEBI" id="CHEBI:17843"/>
    </ligand>
</feature>
<dbReference type="Proteomes" id="UP000248795">
    <property type="component" value="Unassembled WGS sequence"/>
</dbReference>
<organism evidence="10 11">
    <name type="scientific">Aestuariivirga litoralis</name>
    <dbReference type="NCBI Taxonomy" id="2650924"/>
    <lineage>
        <taxon>Bacteria</taxon>
        <taxon>Pseudomonadati</taxon>
        <taxon>Pseudomonadota</taxon>
        <taxon>Alphaproteobacteria</taxon>
        <taxon>Hyphomicrobiales</taxon>
        <taxon>Aestuariivirgaceae</taxon>
        <taxon>Aestuariivirga</taxon>
    </lineage>
</organism>
<dbReference type="Gene3D" id="3.40.50.1470">
    <property type="entry name" value="Peptidyl-tRNA hydrolase"/>
    <property type="match status" value="1"/>
</dbReference>
<comment type="function">
    <text evidence="7">Catalyzes the release of premature peptidyl moieties from peptidyl-tRNA molecules trapped in stalled 50S ribosomal subunits, and thus maintains levels of free tRNAs and 50S ribosomes.</text>
</comment>